<dbReference type="EMBL" id="JAACJP010000004">
    <property type="protein sequence ID" value="KAF5384799.1"/>
    <property type="molecule type" value="Genomic_DNA"/>
</dbReference>
<feature type="compositionally biased region" description="Basic and acidic residues" evidence="1">
    <location>
        <begin position="71"/>
        <end position="94"/>
    </location>
</feature>
<gene>
    <name evidence="2" type="ORF">D9615_000945</name>
</gene>
<keyword evidence="3" id="KW-1185">Reference proteome</keyword>
<name>A0A8H5HKE0_9AGAR</name>
<evidence type="ECO:0000313" key="2">
    <source>
        <dbReference type="EMBL" id="KAF5384799.1"/>
    </source>
</evidence>
<dbReference type="Proteomes" id="UP000565441">
    <property type="component" value="Unassembled WGS sequence"/>
</dbReference>
<feature type="compositionally biased region" description="Basic and acidic residues" evidence="1">
    <location>
        <begin position="113"/>
        <end position="124"/>
    </location>
</feature>
<evidence type="ECO:0000313" key="3">
    <source>
        <dbReference type="Proteomes" id="UP000565441"/>
    </source>
</evidence>
<comment type="caution">
    <text evidence="2">The sequence shown here is derived from an EMBL/GenBank/DDBJ whole genome shotgun (WGS) entry which is preliminary data.</text>
</comment>
<protein>
    <submittedName>
        <fullName evidence="2">Uncharacterized protein</fullName>
    </submittedName>
</protein>
<dbReference type="AlphaFoldDB" id="A0A8H5HKE0"/>
<dbReference type="OrthoDB" id="2688210at2759"/>
<feature type="region of interest" description="Disordered" evidence="1">
    <location>
        <begin position="61"/>
        <end position="124"/>
    </location>
</feature>
<sequence>MAALLVRDPNLEVCPDFDSEPFEPMRLLMRNTGLTNEQAVDALREAWVTRNDQLRNRWDQEADARTAAAEAAERARQQQEEEERRQQEEEERRQQLAQQQQIQPPAPEQEMDELQRDPAGEEQRRAKLKLRSFDPNLSVASVIVPRPSSYAINKLANFDYCELWYFTQEGCQDAQRSQRSEADDAFGMAKMGEMVMLRPVASVQASKRVVQDADLTWEQFHYAQRSFVEYVLKAGWPEDHAQSLVRFFVHLENSPYINRENGKQILLTYQARVRRHWMDVMKQSEGAVFNIALINEDLMEAIARELQSATTVDLQRQVSCLSILRFEAER</sequence>
<accession>A0A8H5HKE0</accession>
<organism evidence="2 3">
    <name type="scientific">Tricholomella constricta</name>
    <dbReference type="NCBI Taxonomy" id="117010"/>
    <lineage>
        <taxon>Eukaryota</taxon>
        <taxon>Fungi</taxon>
        <taxon>Dikarya</taxon>
        <taxon>Basidiomycota</taxon>
        <taxon>Agaricomycotina</taxon>
        <taxon>Agaricomycetes</taxon>
        <taxon>Agaricomycetidae</taxon>
        <taxon>Agaricales</taxon>
        <taxon>Tricholomatineae</taxon>
        <taxon>Lyophyllaceae</taxon>
        <taxon>Tricholomella</taxon>
    </lineage>
</organism>
<proteinExistence type="predicted"/>
<reference evidence="2 3" key="1">
    <citation type="journal article" date="2020" name="ISME J.">
        <title>Uncovering the hidden diversity of litter-decomposition mechanisms in mushroom-forming fungi.</title>
        <authorList>
            <person name="Floudas D."/>
            <person name="Bentzer J."/>
            <person name="Ahren D."/>
            <person name="Johansson T."/>
            <person name="Persson P."/>
            <person name="Tunlid A."/>
        </authorList>
    </citation>
    <scope>NUCLEOTIDE SEQUENCE [LARGE SCALE GENOMIC DNA]</scope>
    <source>
        <strain evidence="2 3">CBS 661.87</strain>
    </source>
</reference>
<evidence type="ECO:0000256" key="1">
    <source>
        <dbReference type="SAM" id="MobiDB-lite"/>
    </source>
</evidence>